<dbReference type="PANTHER" id="PTHR43194:SF2">
    <property type="entry name" value="PEROXISOMAL MEMBRANE PROTEIN LPX1"/>
    <property type="match status" value="1"/>
</dbReference>
<dbReference type="InterPro" id="IPR050228">
    <property type="entry name" value="Carboxylesterase_BioH"/>
</dbReference>
<reference evidence="2 3" key="1">
    <citation type="submission" date="2019-08" db="EMBL/GenBank/DDBJ databases">
        <authorList>
            <person name="Seo Y.L."/>
        </authorList>
    </citation>
    <scope>NUCLEOTIDE SEQUENCE [LARGE SCALE GENOMIC DNA]</scope>
    <source>
        <strain evidence="2 3">MaA-C15</strain>
    </source>
</reference>
<name>A0A5D4GR79_9HYPH</name>
<dbReference type="EMBL" id="VSZS01000067">
    <property type="protein sequence ID" value="TYR30229.1"/>
    <property type="molecule type" value="Genomic_DNA"/>
</dbReference>
<dbReference type="RefSeq" id="WP_148916584.1">
    <property type="nucleotide sequence ID" value="NZ_VSZS01000067.1"/>
</dbReference>
<protein>
    <submittedName>
        <fullName evidence="2">Alpha/beta hydrolase</fullName>
    </submittedName>
</protein>
<dbReference type="Gene3D" id="3.40.50.1820">
    <property type="entry name" value="alpha/beta hydrolase"/>
    <property type="match status" value="1"/>
</dbReference>
<keyword evidence="3" id="KW-1185">Reference proteome</keyword>
<evidence type="ECO:0000259" key="1">
    <source>
        <dbReference type="Pfam" id="PF12697"/>
    </source>
</evidence>
<dbReference type="SUPFAM" id="SSF53474">
    <property type="entry name" value="alpha/beta-Hydrolases"/>
    <property type="match status" value="1"/>
</dbReference>
<dbReference type="Pfam" id="PF12697">
    <property type="entry name" value="Abhydrolase_6"/>
    <property type="match status" value="1"/>
</dbReference>
<dbReference type="PANTHER" id="PTHR43194">
    <property type="entry name" value="HYDROLASE ALPHA/BETA FOLD FAMILY"/>
    <property type="match status" value="1"/>
</dbReference>
<keyword evidence="2" id="KW-0378">Hydrolase</keyword>
<feature type="domain" description="AB hydrolase-1" evidence="1">
    <location>
        <begin position="19"/>
        <end position="260"/>
    </location>
</feature>
<evidence type="ECO:0000313" key="2">
    <source>
        <dbReference type="EMBL" id="TYR30229.1"/>
    </source>
</evidence>
<reference evidence="2 3" key="2">
    <citation type="submission" date="2019-09" db="EMBL/GenBank/DDBJ databases">
        <title>Mesorhizobium sp. MaA-C15 isolated from Microcystis aeruginosa.</title>
        <authorList>
            <person name="Jeong S.E."/>
            <person name="Jin H.M."/>
            <person name="Jeon C.O."/>
        </authorList>
    </citation>
    <scope>NUCLEOTIDE SEQUENCE [LARGE SCALE GENOMIC DNA]</scope>
    <source>
        <strain evidence="2 3">MaA-C15</strain>
    </source>
</reference>
<organism evidence="2 3">
    <name type="scientific">Neoaquamicrobium microcysteis</name>
    <dbReference type="NCBI Taxonomy" id="2682781"/>
    <lineage>
        <taxon>Bacteria</taxon>
        <taxon>Pseudomonadati</taxon>
        <taxon>Pseudomonadota</taxon>
        <taxon>Alphaproteobacteria</taxon>
        <taxon>Hyphomicrobiales</taxon>
        <taxon>Phyllobacteriaceae</taxon>
        <taxon>Neoaquamicrobium</taxon>
    </lineage>
</organism>
<proteinExistence type="predicted"/>
<dbReference type="AlphaFoldDB" id="A0A5D4GR79"/>
<evidence type="ECO:0000313" key="3">
    <source>
        <dbReference type="Proteomes" id="UP000323258"/>
    </source>
</evidence>
<dbReference type="InterPro" id="IPR000073">
    <property type="entry name" value="AB_hydrolase_1"/>
</dbReference>
<accession>A0A5D4GR79</accession>
<dbReference type="Proteomes" id="UP000323258">
    <property type="component" value="Unassembled WGS sequence"/>
</dbReference>
<dbReference type="OrthoDB" id="9814966at2"/>
<sequence>MNADTDAGNNRTSRLTKTVVLIHGAWMTPASWDNFRGKLEEAGYTVHTPTWPYLDRGTAAELRANPPEGLGRLTAGAIADHYARFIDTLPEKPLIIGHSMGGLVTQLLLDRGYGVAGVALDPAPVAGVIADPVSLGAAFPVLARWNAWNRTYTLSKAQFDNRFANTAPAALRAEAYEKYMVPTSGRLFAQAATGIGIGVQPELRKQPLLITAGEKDRTVAPALSRAIYRKQNKSSARTDFVEFPGLSHFLMTEPGYEKVADTVIEWATSL</sequence>
<dbReference type="GO" id="GO:0016787">
    <property type="term" value="F:hydrolase activity"/>
    <property type="evidence" value="ECO:0007669"/>
    <property type="project" value="UniProtKB-KW"/>
</dbReference>
<gene>
    <name evidence="2" type="ORF">FY036_20330</name>
</gene>
<dbReference type="InterPro" id="IPR029058">
    <property type="entry name" value="AB_hydrolase_fold"/>
</dbReference>
<comment type="caution">
    <text evidence="2">The sequence shown here is derived from an EMBL/GenBank/DDBJ whole genome shotgun (WGS) entry which is preliminary data.</text>
</comment>